<sequence>MVFVKVSETYDLSTVPNKMGVIGVHTPDASLISANWPGLLMNCKKFRYVECNVTLACASMLPADPLQIGTESGDIAPQDMFNPILYRAVSNQTMDSIEHRLADMMYAGEGSYNVNGPSVLESQDGILPLTKNHWDVYYGLLSNRHGWRTAMPQQGLSMNGLAPLVHERLYAYGVQNAIGTSNNGAVVDVLSNGTNDSGQTTIASFTNPPMVGRAHPMPSFPTVALAVRDNGVQQMNAWENLPGDTAVSSTFSKIQIDQTSMPYIPPVFVACIIMPPAKLNRLYYRMNVEWTVEFTEIRPISEIMGFSALEELGKFTYFTDYVQAKSLSTTMNTVDVASMDIEKVM</sequence>
<dbReference type="GeneID" id="80521740"/>
<dbReference type="Proteomes" id="UP000287412">
    <property type="component" value="Segment"/>
</dbReference>
<protein>
    <submittedName>
        <fullName evidence="1">Putative capsid protein</fullName>
    </submittedName>
</protein>
<reference evidence="1 2" key="1">
    <citation type="submission" date="2018-07" db="EMBL/GenBank/DDBJ databases">
        <title>Uncovering a Universe of Circular DNA Viruses in Animal Metagenomes.</title>
        <authorList>
            <person name="Tisza M."/>
            <person name="Buck C."/>
            <person name="Pastrana D."/>
            <person name="Welch N."/>
            <person name="Peretti A."/>
        </authorList>
    </citation>
    <scope>NUCLEOTIDE SEQUENCE [LARGE SCALE GENOMIC DNA]</scope>
    <source>
        <strain evidence="1">Ctfe71</strain>
    </source>
</reference>
<dbReference type="KEGG" id="vg:80521740"/>
<proteinExistence type="predicted"/>
<evidence type="ECO:0000313" key="2">
    <source>
        <dbReference type="Proteomes" id="UP000287412"/>
    </source>
</evidence>
<keyword evidence="2" id="KW-1185">Reference proteome</keyword>
<evidence type="ECO:0000313" key="1">
    <source>
        <dbReference type="EMBL" id="AXH74071.1"/>
    </source>
</evidence>
<accession>A0A345MRS1</accession>
<dbReference type="Pfam" id="PF23784">
    <property type="entry name" value="Smaco_capsid"/>
    <property type="match status" value="1"/>
</dbReference>
<dbReference type="RefSeq" id="YP_010784525.1">
    <property type="nucleotide sequence ID" value="NC_075286.1"/>
</dbReference>
<name>A0A345MRS1_9VIRU</name>
<organism evidence="1 2">
    <name type="scientific">Macaque stool associated virus 11</name>
    <dbReference type="NCBI Taxonomy" id="2499233"/>
    <lineage>
        <taxon>Viruses</taxon>
        <taxon>Monodnaviria</taxon>
        <taxon>Shotokuvirae</taxon>
        <taxon>Cressdnaviricota</taxon>
        <taxon>Arfiviricetes</taxon>
        <taxon>Cremevirales</taxon>
        <taxon>Smacoviridae</taxon>
        <taxon>Porprismacovirus</taxon>
        <taxon>Porprismacovirus macas5</taxon>
    </lineage>
</organism>
<dbReference type="InterPro" id="IPR057000">
    <property type="entry name" value="Smaco_capsid"/>
</dbReference>
<dbReference type="EMBL" id="MH616866">
    <property type="protein sequence ID" value="AXH74071.1"/>
    <property type="molecule type" value="Genomic_DNA"/>
</dbReference>